<dbReference type="OrthoDB" id="3268479at2"/>
<name>A0A4S4FTQ8_9MICO</name>
<dbReference type="RefSeq" id="WP_136425926.1">
    <property type="nucleotide sequence ID" value="NZ_SSSM01000001.1"/>
</dbReference>
<organism evidence="1 2">
    <name type="scientific">Naasia lichenicola</name>
    <dbReference type="NCBI Taxonomy" id="2565933"/>
    <lineage>
        <taxon>Bacteria</taxon>
        <taxon>Bacillati</taxon>
        <taxon>Actinomycetota</taxon>
        <taxon>Actinomycetes</taxon>
        <taxon>Micrococcales</taxon>
        <taxon>Microbacteriaceae</taxon>
        <taxon>Naasia</taxon>
    </lineage>
</organism>
<dbReference type="Proteomes" id="UP000309133">
    <property type="component" value="Unassembled WGS sequence"/>
</dbReference>
<dbReference type="AlphaFoldDB" id="A0A4S4FTQ8"/>
<keyword evidence="2" id="KW-1185">Reference proteome</keyword>
<dbReference type="EMBL" id="SSSM01000001">
    <property type="protein sequence ID" value="THG33145.1"/>
    <property type="molecule type" value="Genomic_DNA"/>
</dbReference>
<sequence length="174" mass="19430">MRPFTRAGETITAVFEPQEVDLLRELSDDLVGYLGTREQRTGDPAMLRLLPDAYRDDPESASDFRRFTEDGLIERKIANARVMLESLPRGRAGHEDVNGDRDADGDPAVAVEIDLRAAGAWMRSLADHRLILAARLGIVDERTSLRRADKQLVALYDWLAFVQDSLVRALDAPA</sequence>
<gene>
    <name evidence="1" type="ORF">E6C64_01940</name>
</gene>
<reference evidence="1 2" key="1">
    <citation type="submission" date="2019-04" db="EMBL/GenBank/DDBJ databases">
        <authorList>
            <person name="Jiang L."/>
        </authorList>
    </citation>
    <scope>NUCLEOTIDE SEQUENCE [LARGE SCALE GENOMIC DNA]</scope>
    <source>
        <strain evidence="1 2">YIM 131853</strain>
    </source>
</reference>
<dbReference type="Pfam" id="PF09438">
    <property type="entry name" value="DUF2017"/>
    <property type="match status" value="1"/>
</dbReference>
<protein>
    <submittedName>
        <fullName evidence="1">DUF2017 family protein</fullName>
    </submittedName>
</protein>
<accession>A0A4S4FTQ8</accession>
<evidence type="ECO:0000313" key="1">
    <source>
        <dbReference type="EMBL" id="THG33145.1"/>
    </source>
</evidence>
<dbReference type="InterPro" id="IPR018561">
    <property type="entry name" value="AosR"/>
</dbReference>
<proteinExistence type="predicted"/>
<evidence type="ECO:0000313" key="2">
    <source>
        <dbReference type="Proteomes" id="UP000309133"/>
    </source>
</evidence>
<comment type="caution">
    <text evidence="1">The sequence shown here is derived from an EMBL/GenBank/DDBJ whole genome shotgun (WGS) entry which is preliminary data.</text>
</comment>